<accession>A0AAQ4CTX7</accession>
<dbReference type="AlphaFoldDB" id="A0AAQ4CTX7"/>
<keyword evidence="3" id="KW-1185">Reference proteome</keyword>
<dbReference type="Gene3D" id="3.30.160.60">
    <property type="entry name" value="Classic Zinc Finger"/>
    <property type="match status" value="1"/>
</dbReference>
<evidence type="ECO:0000313" key="3">
    <source>
        <dbReference type="Proteomes" id="UP001319921"/>
    </source>
</evidence>
<gene>
    <name evidence="2" type="ORF">SACC_22750</name>
</gene>
<reference evidence="2 3" key="1">
    <citation type="journal article" date="2022" name="Microbiol. Resour. Announc.">
        <title>Complete Genome Sequence of the Hyperthermophilic and Acidophilic Archaeon Saccharolobus caldissimus Strain HS-3T.</title>
        <authorList>
            <person name="Sakai H.D."/>
            <person name="Kurosawa N."/>
        </authorList>
    </citation>
    <scope>NUCLEOTIDE SEQUENCE [LARGE SCALE GENOMIC DNA]</scope>
    <source>
        <strain evidence="2 3">JCM32116</strain>
    </source>
</reference>
<evidence type="ECO:0000259" key="1">
    <source>
        <dbReference type="SMART" id="SM00355"/>
    </source>
</evidence>
<protein>
    <recommendedName>
        <fullName evidence="1">C2H2-type domain-containing protein</fullName>
    </recommendedName>
</protein>
<evidence type="ECO:0000313" key="2">
    <source>
        <dbReference type="EMBL" id="BDB99258.1"/>
    </source>
</evidence>
<sequence>MIEFNLNVNHKQFSMPYQCPLCDYVGDSITSLKKHFRKRHSNNCDKCGFKGQNVIHHYMRLALEGYEDHLIFWFLSNGFRESENRLELKEEAIKLVKQKLFINAPHRNKLRVKKSKII</sequence>
<dbReference type="GeneID" id="68867002"/>
<feature type="domain" description="C2H2-type" evidence="1">
    <location>
        <begin position="17"/>
        <end position="40"/>
    </location>
</feature>
<dbReference type="Proteomes" id="UP001319921">
    <property type="component" value="Chromosome"/>
</dbReference>
<organism evidence="2 3">
    <name type="scientific">Saccharolobus caldissimus</name>
    <dbReference type="NCBI Taxonomy" id="1702097"/>
    <lineage>
        <taxon>Archaea</taxon>
        <taxon>Thermoproteota</taxon>
        <taxon>Thermoprotei</taxon>
        <taxon>Sulfolobales</taxon>
        <taxon>Sulfolobaceae</taxon>
        <taxon>Saccharolobus</taxon>
    </lineage>
</organism>
<dbReference type="InterPro" id="IPR013087">
    <property type="entry name" value="Znf_C2H2_type"/>
</dbReference>
<dbReference type="EMBL" id="AP025226">
    <property type="protein sequence ID" value="BDB99258.1"/>
    <property type="molecule type" value="Genomic_DNA"/>
</dbReference>
<dbReference type="SMART" id="SM00355">
    <property type="entry name" value="ZnF_C2H2"/>
    <property type="match status" value="1"/>
</dbReference>
<dbReference type="RefSeq" id="WP_229569586.1">
    <property type="nucleotide sequence ID" value="NZ_AP025226.1"/>
</dbReference>
<dbReference type="KEGG" id="scas:SACC_22750"/>
<name>A0AAQ4CTX7_9CREN</name>
<proteinExistence type="predicted"/>